<evidence type="ECO:0000313" key="1">
    <source>
        <dbReference type="EMBL" id="AKA74618.1"/>
    </source>
</evidence>
<dbReference type="AlphaFoldDB" id="A0A0E3K943"/>
<dbReference type="Proteomes" id="UP000269431">
    <property type="component" value="Chromosome"/>
</dbReference>
<dbReference type="GeneID" id="1454664"/>
<dbReference type="EMBL" id="CP033239">
    <property type="protein sequence ID" value="AZF79557.1"/>
    <property type="molecule type" value="Genomic_DNA"/>
</dbReference>
<evidence type="ECO:0000313" key="14">
    <source>
        <dbReference type="Proteomes" id="UP000033106"/>
    </source>
</evidence>
<proteinExistence type="predicted"/>
<dbReference type="EMBL" id="CP011057">
    <property type="protein sequence ID" value="AKA80005.1"/>
    <property type="molecule type" value="Genomic_DNA"/>
</dbReference>
<evidence type="ECO:0000313" key="19">
    <source>
        <dbReference type="Proteomes" id="UP000273443"/>
    </source>
</evidence>
<sequence length="393" mass="45548">MGTECNYNQPERTSIEGWKKYVSNCLVPVYEKLKLLQKVGEYLEQNTLNRSLDKIDPQLLPYFLGGVNENGDYIKGSLARLITYMYGVGVDTKKLANSINIGVKNPYSEAYVGKVNNLVIGFFTFTDVLNATAKQLELLFNKLNVSINSPSFAEIESNARNVDKFIQTVNDYIYRAKLILPMYNYYSFLIVTTRHLPASIFLDSYPEEFTKNPNLGYDFLGIGILHIPYISDKEQSARLGLTGHNRNTVSDLIFKIINNNLFMINKLYDVIENREIYDREHFTEEYYQFMTDVLRKSSIIVDASNLRYNYYMEIHYYQNLSVRICYASSPSYCEYGRTDRATFKYYSTISDMYNDPEIISILFMNGYININIKEDAGLNIYFRGQFGTEVILN</sequence>
<dbReference type="Proteomes" id="UP000267993">
    <property type="component" value="Chromosome"/>
</dbReference>
<evidence type="ECO:0000313" key="15">
    <source>
        <dbReference type="Proteomes" id="UP000076770"/>
    </source>
</evidence>
<dbReference type="KEGG" id="ssof:SULC_2480"/>
<evidence type="ECO:0000313" key="22">
    <source>
        <dbReference type="Proteomes" id="UP000282269"/>
    </source>
</evidence>
<organism evidence="1 13">
    <name type="scientific">Saccharolobus solfataricus</name>
    <name type="common">Sulfolobus solfataricus</name>
    <dbReference type="NCBI Taxonomy" id="2287"/>
    <lineage>
        <taxon>Archaea</taxon>
        <taxon>Thermoproteota</taxon>
        <taxon>Thermoprotei</taxon>
        <taxon>Sulfolobales</taxon>
        <taxon>Sulfolobaceae</taxon>
        <taxon>Saccharolobus</taxon>
    </lineage>
</organism>
<evidence type="ECO:0000313" key="17">
    <source>
        <dbReference type="Proteomes" id="UP000269431"/>
    </source>
</evidence>
<reference evidence="12 13" key="1">
    <citation type="journal article" date="2015" name="Genome Announc.">
        <title>Complete Genome Sequence of Sulfolobus solfataricus Strain 98/2 and Evolved Derivatives.</title>
        <authorList>
            <person name="McCarthy S."/>
            <person name="Gradnigo J."/>
            <person name="Johnson T."/>
            <person name="Payne S."/>
            <person name="Lipzen A."/>
            <person name="Martin J."/>
            <person name="Schackwitz W."/>
            <person name="Moriyama E."/>
            <person name="Blum P."/>
        </authorList>
    </citation>
    <scope>NUCLEOTIDE SEQUENCE [LARGE SCALE GENOMIC DNA]</scope>
    <source>
        <strain evidence="12">98/2 SULC</strain>
        <strain evidence="1">SARC-B</strain>
        <strain evidence="2">SARC-C</strain>
        <strain evidence="3 14">SULA</strain>
        <strain evidence="13">SULB</strain>
    </source>
</reference>
<evidence type="ECO:0000313" key="10">
    <source>
        <dbReference type="EMBL" id="AZF84747.1"/>
    </source>
</evidence>
<evidence type="ECO:0000313" key="16">
    <source>
        <dbReference type="Proteomes" id="UP000267993"/>
    </source>
</evidence>
<reference evidence="16 17" key="4">
    <citation type="journal article" date="2018" name="Proc. Natl. Acad. Sci. U.S.A.">
        <title>Nonmutational mechanism of inheritance in the Archaeon Sulfolobus solfataricus.</title>
        <authorList>
            <person name="Payne S."/>
            <person name="McCarthy S."/>
            <person name="Johnson T."/>
            <person name="North E."/>
            <person name="Blum P."/>
        </authorList>
    </citation>
    <scope>NUCLEOTIDE SEQUENCE [LARGE SCALE GENOMIC DNA]</scope>
    <source>
        <strain evidence="5 16">SARC-H</strain>
        <strain evidence="6 20">SARC-I</strain>
        <strain evidence="8 21">SARC-N</strain>
        <strain evidence="9 22">SARC-O</strain>
        <strain evidence="10 17">SUL120</strain>
        <strain evidence="4 18">SULG</strain>
        <strain evidence="7 19">SULM</strain>
    </source>
</reference>
<reference evidence="15" key="3">
    <citation type="submission" date="2016-04" db="EMBL/GenBank/DDBJ databases">
        <authorList>
            <person name="Shah S.A."/>
            <person name="Garrett R.A."/>
        </authorList>
    </citation>
    <scope>NUCLEOTIDE SEQUENCE [LARGE SCALE GENOMIC DNA]</scope>
    <source>
        <strain evidence="15">ATCC 35091 / DSM 1616 / JCM 8930 / NBRC 15331 / P1</strain>
    </source>
</reference>
<evidence type="ECO:0000313" key="12">
    <source>
        <dbReference type="Proteomes" id="UP000033057"/>
    </source>
</evidence>
<dbReference type="Proteomes" id="UP000033085">
    <property type="component" value="Chromosome"/>
</dbReference>
<evidence type="ECO:0000313" key="20">
    <source>
        <dbReference type="Proteomes" id="UP000275843"/>
    </source>
</evidence>
<dbReference type="Proteomes" id="UP000076770">
    <property type="component" value="Chromosome i"/>
</dbReference>
<evidence type="ECO:0000313" key="6">
    <source>
        <dbReference type="EMBL" id="AZF74327.1"/>
    </source>
</evidence>
<dbReference type="EMBL" id="CP011055">
    <property type="protein sequence ID" value="AKA74618.1"/>
    <property type="molecule type" value="Genomic_DNA"/>
</dbReference>
<accession>A0A0E3K943</accession>
<evidence type="ECO:0000313" key="11">
    <source>
        <dbReference type="EMBL" id="SAI85362.1"/>
    </source>
</evidence>
<evidence type="ECO:0000313" key="18">
    <source>
        <dbReference type="Proteomes" id="UP000273194"/>
    </source>
</evidence>
<dbReference type="EMBL" id="CP033237">
    <property type="protein sequence ID" value="AZF74327.1"/>
    <property type="molecule type" value="Genomic_DNA"/>
</dbReference>
<evidence type="ECO:0000313" key="2">
    <source>
        <dbReference type="EMBL" id="AKA77314.1"/>
    </source>
</evidence>
<name>A0A0E3K943_SACSO</name>
<dbReference type="EMBL" id="CP033241">
    <property type="protein sequence ID" value="AZF84747.1"/>
    <property type="molecule type" value="Genomic_DNA"/>
</dbReference>
<dbReference type="EMBL" id="LT549890">
    <property type="protein sequence ID" value="SAI85362.1"/>
    <property type="molecule type" value="Genomic_DNA"/>
</dbReference>
<evidence type="ECO:0000313" key="8">
    <source>
        <dbReference type="EMBL" id="AZF79557.1"/>
    </source>
</evidence>
<dbReference type="KEGG" id="ssol:SULB_2483"/>
<evidence type="ECO:0000313" key="3">
    <source>
        <dbReference type="EMBL" id="AKA80005.1"/>
    </source>
</evidence>
<dbReference type="OrthoDB" id="103677at2157"/>
<evidence type="ECO:0000313" key="13">
    <source>
        <dbReference type="Proteomes" id="UP000033085"/>
    </source>
</evidence>
<reference evidence="1" key="5">
    <citation type="submission" date="2018-10" db="EMBL/GenBank/DDBJ databases">
        <authorList>
            <person name="McCarthy S."/>
            <person name="Gradnigo J."/>
            <person name="Johnson T."/>
            <person name="Payne S."/>
            <person name="Lipzen A."/>
            <person name="Schackwitz W."/>
            <person name="Martin J."/>
            <person name="Moriyama E."/>
            <person name="Blum P."/>
        </authorList>
    </citation>
    <scope>NUCLEOTIDE SEQUENCE</scope>
    <source>
        <strain evidence="1">SARC-B</strain>
        <strain evidence="2">SARC-C</strain>
        <strain evidence="3">SULA</strain>
    </source>
</reference>
<dbReference type="GeneID" id="44130432"/>
<dbReference type="Proteomes" id="UP000033057">
    <property type="component" value="Chromosome"/>
</dbReference>
<dbReference type="EMBL" id="CP033238">
    <property type="protein sequence ID" value="AZF76950.1"/>
    <property type="molecule type" value="Genomic_DNA"/>
</dbReference>
<evidence type="ECO:0000313" key="9">
    <source>
        <dbReference type="EMBL" id="AZF82161.1"/>
    </source>
</evidence>
<dbReference type="EMBL" id="CP011056">
    <property type="protein sequence ID" value="AKA77314.1"/>
    <property type="molecule type" value="Genomic_DNA"/>
</dbReference>
<dbReference type="KEGG" id="ssoa:SULA_2482"/>
<dbReference type="Proteomes" id="UP000278715">
    <property type="component" value="Chromosome"/>
</dbReference>
<dbReference type="EMBL" id="CP033236">
    <property type="protein sequence ID" value="AZF71707.1"/>
    <property type="molecule type" value="Genomic_DNA"/>
</dbReference>
<protein>
    <submittedName>
        <fullName evidence="1">Uncharacterized protein</fullName>
    </submittedName>
</protein>
<evidence type="ECO:0000313" key="7">
    <source>
        <dbReference type="EMBL" id="AZF76950.1"/>
    </source>
</evidence>
<dbReference type="EMBL" id="CP033235">
    <property type="protein sequence ID" value="AZF69087.1"/>
    <property type="molecule type" value="Genomic_DNA"/>
</dbReference>
<dbReference type="Proteomes" id="UP000033106">
    <property type="component" value="Chromosome"/>
</dbReference>
<dbReference type="EMBL" id="CP033240">
    <property type="protein sequence ID" value="AZF82161.1"/>
    <property type="molecule type" value="Genomic_DNA"/>
</dbReference>
<gene>
    <name evidence="11" type="ORF">SSOP1_1808</name>
    <name evidence="3" type="ORF">SULA_2482</name>
    <name evidence="1" type="ORF">SULB_2483</name>
    <name evidence="2" type="ORF">SULC_2480</name>
    <name evidence="4" type="ORF">SULG_12585</name>
    <name evidence="5" type="ORF">SULH_12585</name>
    <name evidence="6" type="ORF">SULI_12585</name>
    <name evidence="7" type="ORF">SULM_12575</name>
    <name evidence="8" type="ORF">SULN_12575</name>
    <name evidence="9" type="ORF">SULO_12585</name>
    <name evidence="10" type="ORF">SULZ_12570</name>
</gene>
<evidence type="ECO:0000313" key="21">
    <source>
        <dbReference type="Proteomes" id="UP000278715"/>
    </source>
</evidence>
<dbReference type="Proteomes" id="UP000282269">
    <property type="component" value="Chromosome"/>
</dbReference>
<dbReference type="Proteomes" id="UP000275843">
    <property type="component" value="Chromosome"/>
</dbReference>
<dbReference type="PATRIC" id="fig|2287.6.peg.2633"/>
<dbReference type="RefSeq" id="WP_009989130.1">
    <property type="nucleotide sequence ID" value="NZ_CP011055.2"/>
</dbReference>
<evidence type="ECO:0000313" key="4">
    <source>
        <dbReference type="EMBL" id="AZF69087.1"/>
    </source>
</evidence>
<evidence type="ECO:0000313" key="5">
    <source>
        <dbReference type="EMBL" id="AZF71707.1"/>
    </source>
</evidence>
<dbReference type="Proteomes" id="UP000273443">
    <property type="component" value="Chromosome"/>
</dbReference>
<reference evidence="11" key="2">
    <citation type="submission" date="2016-04" db="EMBL/GenBank/DDBJ databases">
        <authorList>
            <person name="Evans L.H."/>
            <person name="Alamgir A."/>
            <person name="Owens N."/>
            <person name="Weber N.D."/>
            <person name="Virtaneva K."/>
            <person name="Barbian K."/>
            <person name="Babar A."/>
            <person name="Rosenke K."/>
        </authorList>
    </citation>
    <scope>NUCLEOTIDE SEQUENCE</scope>
    <source>
        <strain evidence="11">P1</strain>
    </source>
</reference>
<dbReference type="Proteomes" id="UP000273194">
    <property type="component" value="Chromosome"/>
</dbReference>